<name>A0A392QY67_9FABA</name>
<evidence type="ECO:0000313" key="3">
    <source>
        <dbReference type="Proteomes" id="UP000265520"/>
    </source>
</evidence>
<organism evidence="2 3">
    <name type="scientific">Trifolium medium</name>
    <dbReference type="NCBI Taxonomy" id="97028"/>
    <lineage>
        <taxon>Eukaryota</taxon>
        <taxon>Viridiplantae</taxon>
        <taxon>Streptophyta</taxon>
        <taxon>Embryophyta</taxon>
        <taxon>Tracheophyta</taxon>
        <taxon>Spermatophyta</taxon>
        <taxon>Magnoliopsida</taxon>
        <taxon>eudicotyledons</taxon>
        <taxon>Gunneridae</taxon>
        <taxon>Pentapetalae</taxon>
        <taxon>rosids</taxon>
        <taxon>fabids</taxon>
        <taxon>Fabales</taxon>
        <taxon>Fabaceae</taxon>
        <taxon>Papilionoideae</taxon>
        <taxon>50 kb inversion clade</taxon>
        <taxon>NPAAA clade</taxon>
        <taxon>Hologalegina</taxon>
        <taxon>IRL clade</taxon>
        <taxon>Trifolieae</taxon>
        <taxon>Trifolium</taxon>
    </lineage>
</organism>
<accession>A0A392QY67</accession>
<reference evidence="2 3" key="1">
    <citation type="journal article" date="2018" name="Front. Plant Sci.">
        <title>Red Clover (Trifolium pratense) and Zigzag Clover (T. medium) - A Picture of Genomic Similarities and Differences.</title>
        <authorList>
            <person name="Dluhosova J."/>
            <person name="Istvanek J."/>
            <person name="Nedelnik J."/>
            <person name="Repkova J."/>
        </authorList>
    </citation>
    <scope>NUCLEOTIDE SEQUENCE [LARGE SCALE GENOMIC DNA]</scope>
    <source>
        <strain evidence="3">cv. 10/8</strain>
        <tissue evidence="2">Leaf</tissue>
    </source>
</reference>
<sequence>MKPTSGLEAKSAEKKNKKKKQKKTHSTAEHSKADISMPTDEEQELPKNLGTNASKEQKEQIPDDNKDPNPAKDGSSLPVVAEKISPDKVVQSIVNELNLQHHDQNLEKTLSPPKTTNE</sequence>
<dbReference type="Proteomes" id="UP000265520">
    <property type="component" value="Unassembled WGS sequence"/>
</dbReference>
<dbReference type="AlphaFoldDB" id="A0A392QY67"/>
<feature type="region of interest" description="Disordered" evidence="1">
    <location>
        <begin position="1"/>
        <end position="83"/>
    </location>
</feature>
<feature type="compositionally biased region" description="Basic and acidic residues" evidence="1">
    <location>
        <begin position="55"/>
        <end position="70"/>
    </location>
</feature>
<evidence type="ECO:0000313" key="2">
    <source>
        <dbReference type="EMBL" id="MCI28205.1"/>
    </source>
</evidence>
<keyword evidence="3" id="KW-1185">Reference proteome</keyword>
<dbReference type="EMBL" id="LXQA010164201">
    <property type="protein sequence ID" value="MCI28205.1"/>
    <property type="molecule type" value="Genomic_DNA"/>
</dbReference>
<feature type="region of interest" description="Disordered" evidence="1">
    <location>
        <begin position="96"/>
        <end position="118"/>
    </location>
</feature>
<feature type="compositionally biased region" description="Basic residues" evidence="1">
    <location>
        <begin position="15"/>
        <end position="25"/>
    </location>
</feature>
<protein>
    <submittedName>
        <fullName evidence="2">Uncharacterized protein</fullName>
    </submittedName>
</protein>
<proteinExistence type="predicted"/>
<comment type="caution">
    <text evidence="2">The sequence shown here is derived from an EMBL/GenBank/DDBJ whole genome shotgun (WGS) entry which is preliminary data.</text>
</comment>
<evidence type="ECO:0000256" key="1">
    <source>
        <dbReference type="SAM" id="MobiDB-lite"/>
    </source>
</evidence>